<evidence type="ECO:0000256" key="1">
    <source>
        <dbReference type="SAM" id="MobiDB-lite"/>
    </source>
</evidence>
<evidence type="ECO:0000313" key="3">
    <source>
        <dbReference type="Proteomes" id="UP000499080"/>
    </source>
</evidence>
<reference evidence="2 3" key="1">
    <citation type="journal article" date="2019" name="Sci. Rep.">
        <title>Orb-weaving spider Araneus ventricosus genome elucidates the spidroin gene catalogue.</title>
        <authorList>
            <person name="Kono N."/>
            <person name="Nakamura H."/>
            <person name="Ohtoshi R."/>
            <person name="Moran D.A.P."/>
            <person name="Shinohara A."/>
            <person name="Yoshida Y."/>
            <person name="Fujiwara M."/>
            <person name="Mori M."/>
            <person name="Tomita M."/>
            <person name="Arakawa K."/>
        </authorList>
    </citation>
    <scope>NUCLEOTIDE SEQUENCE [LARGE SCALE GENOMIC DNA]</scope>
</reference>
<keyword evidence="3" id="KW-1185">Reference proteome</keyword>
<dbReference type="AlphaFoldDB" id="A0A4Y2CUR1"/>
<dbReference type="Proteomes" id="UP000499080">
    <property type="component" value="Unassembled WGS sequence"/>
</dbReference>
<protein>
    <submittedName>
        <fullName evidence="2">Uncharacterized protein</fullName>
    </submittedName>
</protein>
<dbReference type="EMBL" id="BGPR01000245">
    <property type="protein sequence ID" value="GBM07656.1"/>
    <property type="molecule type" value="Genomic_DNA"/>
</dbReference>
<comment type="caution">
    <text evidence="2">The sequence shown here is derived from an EMBL/GenBank/DDBJ whole genome shotgun (WGS) entry which is preliminary data.</text>
</comment>
<feature type="region of interest" description="Disordered" evidence="1">
    <location>
        <begin position="1"/>
        <end position="20"/>
    </location>
</feature>
<proteinExistence type="predicted"/>
<gene>
    <name evidence="2" type="ORF">AVEN_228157_1</name>
</gene>
<accession>A0A4Y2CUR1</accession>
<organism evidence="2 3">
    <name type="scientific">Araneus ventricosus</name>
    <name type="common">Orbweaver spider</name>
    <name type="synonym">Epeira ventricosa</name>
    <dbReference type="NCBI Taxonomy" id="182803"/>
    <lineage>
        <taxon>Eukaryota</taxon>
        <taxon>Metazoa</taxon>
        <taxon>Ecdysozoa</taxon>
        <taxon>Arthropoda</taxon>
        <taxon>Chelicerata</taxon>
        <taxon>Arachnida</taxon>
        <taxon>Araneae</taxon>
        <taxon>Araneomorphae</taxon>
        <taxon>Entelegynae</taxon>
        <taxon>Araneoidea</taxon>
        <taxon>Araneidae</taxon>
        <taxon>Araneus</taxon>
    </lineage>
</organism>
<name>A0A4Y2CUR1_ARAVE</name>
<sequence length="75" mass="8233">MPISAISPAVSEQNSSPAELSARLHPRCGMQPKSVYYELPSSCPSKAQWSSKACPARIMDDQYIIDSRSFSNSLQ</sequence>
<evidence type="ECO:0000313" key="2">
    <source>
        <dbReference type="EMBL" id="GBM07656.1"/>
    </source>
</evidence>